<evidence type="ECO:0000256" key="8">
    <source>
        <dbReference type="RuleBase" id="RU362101"/>
    </source>
</evidence>
<keyword evidence="6 8" id="KW-1133">Transmembrane helix</keyword>
<evidence type="ECO:0000313" key="9">
    <source>
        <dbReference type="EMBL" id="MFC4196589.1"/>
    </source>
</evidence>
<comment type="similarity">
    <text evidence="2 8">Belongs to the NiCoT transporter (TC 2.A.52) family.</text>
</comment>
<feature type="transmembrane region" description="Helical" evidence="8">
    <location>
        <begin position="79"/>
        <end position="100"/>
    </location>
</feature>
<evidence type="ECO:0000256" key="4">
    <source>
        <dbReference type="ARBA" id="ARBA00022596"/>
    </source>
</evidence>
<evidence type="ECO:0000256" key="3">
    <source>
        <dbReference type="ARBA" id="ARBA00022448"/>
    </source>
</evidence>
<dbReference type="PANTHER" id="PTHR31611">
    <property type="entry name" value="HIGH-AFFINITY NICKEL TRANSPORT PROTEIN NIC1"/>
    <property type="match status" value="1"/>
</dbReference>
<evidence type="ECO:0000256" key="5">
    <source>
        <dbReference type="ARBA" id="ARBA00022692"/>
    </source>
</evidence>
<reference evidence="10" key="1">
    <citation type="journal article" date="2019" name="Int. J. Syst. Evol. Microbiol.">
        <title>The Global Catalogue of Microorganisms (GCM) 10K type strain sequencing project: providing services to taxonomists for standard genome sequencing and annotation.</title>
        <authorList>
            <consortium name="The Broad Institute Genomics Platform"/>
            <consortium name="The Broad Institute Genome Sequencing Center for Infectious Disease"/>
            <person name="Wu L."/>
            <person name="Ma J."/>
        </authorList>
    </citation>
    <scope>NUCLEOTIDE SEQUENCE [LARGE SCALE GENOMIC DNA]</scope>
    <source>
        <strain evidence="10">CCM 8689</strain>
    </source>
</reference>
<evidence type="ECO:0000256" key="2">
    <source>
        <dbReference type="ARBA" id="ARBA00010892"/>
    </source>
</evidence>
<proteinExistence type="inferred from homology"/>
<evidence type="ECO:0000256" key="1">
    <source>
        <dbReference type="ARBA" id="ARBA00004127"/>
    </source>
</evidence>
<dbReference type="PANTHER" id="PTHR31611:SF0">
    <property type="entry name" value="HIGH-AFFINITY NICKEL TRANSPORT PROTEIN NIC1"/>
    <property type="match status" value="1"/>
</dbReference>
<accession>A0ABV8NJA9</accession>
<feature type="transmembrane region" description="Helical" evidence="8">
    <location>
        <begin position="203"/>
        <end position="220"/>
    </location>
</feature>
<gene>
    <name evidence="9" type="ORF">ACFOUY_07760</name>
</gene>
<organism evidence="9 10">
    <name type="scientific">Pedobacter jamesrossensis</name>
    <dbReference type="NCBI Taxonomy" id="1908238"/>
    <lineage>
        <taxon>Bacteria</taxon>
        <taxon>Pseudomonadati</taxon>
        <taxon>Bacteroidota</taxon>
        <taxon>Sphingobacteriia</taxon>
        <taxon>Sphingobacteriales</taxon>
        <taxon>Sphingobacteriaceae</taxon>
        <taxon>Pedobacter</taxon>
    </lineage>
</organism>
<comment type="caution">
    <text evidence="9">The sequence shown here is derived from an EMBL/GenBank/DDBJ whole genome shotgun (WGS) entry which is preliminary data.</text>
</comment>
<sequence length="266" mass="29875">MEYSAVMLMIMLGLRHGFDPDHIAIIDGISVRYTVSKPKLAKWTGTLFAIGHGFIVTLVMTSIGYIGHSTRLPDGLWKFMEWVPGAVLILVGLMNLRMLTQKTVYKPHGLKYFFIPSSIKNSSNPFAIIFIGALFAMVFDTNTQATAWAYAATSQMTIWYALILGIAFSIGMITTDTLDSRILFSLMLTSQRDSSVLNYRRKLGWIIVYISLVVGSYKFLSHVFPEIELQESVLTGIGIAFFVLMSIFYAYIIYGIHRAGREKHGN</sequence>
<dbReference type="Pfam" id="PF03824">
    <property type="entry name" value="NicO"/>
    <property type="match status" value="1"/>
</dbReference>
<keyword evidence="3 8" id="KW-0813">Transport</keyword>
<evidence type="ECO:0000256" key="7">
    <source>
        <dbReference type="ARBA" id="ARBA00023136"/>
    </source>
</evidence>
<feature type="transmembrane region" description="Helical" evidence="8">
    <location>
        <begin position="121"/>
        <end position="139"/>
    </location>
</feature>
<comment type="subcellular location">
    <subcellularLocation>
        <location evidence="8">Cell membrane</location>
        <topology evidence="8">Multi-pass membrane protein</topology>
    </subcellularLocation>
    <subcellularLocation>
        <location evidence="1">Endomembrane system</location>
        <topology evidence="1">Multi-pass membrane protein</topology>
    </subcellularLocation>
</comment>
<feature type="transmembrane region" description="Helical" evidence="8">
    <location>
        <begin position="232"/>
        <end position="254"/>
    </location>
</feature>
<dbReference type="EMBL" id="JBHSBY010000035">
    <property type="protein sequence ID" value="MFC4196589.1"/>
    <property type="molecule type" value="Genomic_DNA"/>
</dbReference>
<feature type="transmembrane region" description="Helical" evidence="8">
    <location>
        <begin position="159"/>
        <end position="182"/>
    </location>
</feature>
<name>A0ABV8NJA9_9SPHI</name>
<keyword evidence="10" id="KW-1185">Reference proteome</keyword>
<protein>
    <recommendedName>
        <fullName evidence="8">Nickel/cobalt efflux system</fullName>
    </recommendedName>
</protein>
<keyword evidence="4" id="KW-0533">Nickel</keyword>
<evidence type="ECO:0000256" key="6">
    <source>
        <dbReference type="ARBA" id="ARBA00022989"/>
    </source>
</evidence>
<dbReference type="InterPro" id="IPR004688">
    <property type="entry name" value="Ni/Co_transpt"/>
</dbReference>
<evidence type="ECO:0000313" key="10">
    <source>
        <dbReference type="Proteomes" id="UP001595792"/>
    </source>
</evidence>
<keyword evidence="7 8" id="KW-0472">Membrane</keyword>
<feature type="transmembrane region" description="Helical" evidence="8">
    <location>
        <begin position="47"/>
        <end position="67"/>
    </location>
</feature>
<dbReference type="RefSeq" id="WP_378959923.1">
    <property type="nucleotide sequence ID" value="NZ_JBHRXC010000001.1"/>
</dbReference>
<dbReference type="Proteomes" id="UP001595792">
    <property type="component" value="Unassembled WGS sequence"/>
</dbReference>
<dbReference type="InterPro" id="IPR011541">
    <property type="entry name" value="Ni/Co_transpt_high_affinity"/>
</dbReference>
<keyword evidence="5 8" id="KW-0812">Transmembrane</keyword>